<dbReference type="PROSITE" id="PS50109">
    <property type="entry name" value="HIS_KIN"/>
    <property type="match status" value="1"/>
</dbReference>
<keyword evidence="8 15" id="KW-0418">Kinase</keyword>
<dbReference type="FunFam" id="3.30.565.10:FF:000006">
    <property type="entry name" value="Sensor histidine kinase WalK"/>
    <property type="match status" value="1"/>
</dbReference>
<feature type="compositionally biased region" description="Basic and acidic residues" evidence="12">
    <location>
        <begin position="10"/>
        <end position="27"/>
    </location>
</feature>
<dbReference type="GO" id="GO:0016036">
    <property type="term" value="P:cellular response to phosphate starvation"/>
    <property type="evidence" value="ECO:0007669"/>
    <property type="project" value="TreeGrafter"/>
</dbReference>
<keyword evidence="16" id="KW-1185">Reference proteome</keyword>
<evidence type="ECO:0000256" key="11">
    <source>
        <dbReference type="ARBA" id="ARBA00023136"/>
    </source>
</evidence>
<evidence type="ECO:0000256" key="1">
    <source>
        <dbReference type="ARBA" id="ARBA00000085"/>
    </source>
</evidence>
<evidence type="ECO:0000256" key="5">
    <source>
        <dbReference type="ARBA" id="ARBA00022553"/>
    </source>
</evidence>
<dbReference type="PANTHER" id="PTHR45453:SF1">
    <property type="entry name" value="PHOSPHATE REGULON SENSOR PROTEIN PHOR"/>
    <property type="match status" value="1"/>
</dbReference>
<dbReference type="SUPFAM" id="SSF47384">
    <property type="entry name" value="Homodimeric domain of signal transducing histidine kinase"/>
    <property type="match status" value="1"/>
</dbReference>
<comment type="catalytic activity">
    <reaction evidence="1">
        <text>ATP + protein L-histidine = ADP + protein N-phospho-L-histidine.</text>
        <dbReference type="EC" id="2.7.13.3"/>
    </reaction>
</comment>
<keyword evidence="5" id="KW-0597">Phosphoprotein</keyword>
<dbReference type="InterPro" id="IPR004358">
    <property type="entry name" value="Sig_transdc_His_kin-like_C"/>
</dbReference>
<evidence type="ECO:0000256" key="12">
    <source>
        <dbReference type="SAM" id="MobiDB-lite"/>
    </source>
</evidence>
<keyword evidence="11 13" id="KW-0472">Membrane</keyword>
<feature type="region of interest" description="Disordered" evidence="12">
    <location>
        <begin position="1"/>
        <end position="41"/>
    </location>
</feature>
<evidence type="ECO:0000256" key="9">
    <source>
        <dbReference type="ARBA" id="ARBA00022840"/>
    </source>
</evidence>
<dbReference type="Gene3D" id="3.30.565.10">
    <property type="entry name" value="Histidine kinase-like ATPase, C-terminal domain"/>
    <property type="match status" value="1"/>
</dbReference>
<evidence type="ECO:0000256" key="10">
    <source>
        <dbReference type="ARBA" id="ARBA00023012"/>
    </source>
</evidence>
<gene>
    <name evidence="15" type="ORF">DK419_20920</name>
</gene>
<evidence type="ECO:0000256" key="7">
    <source>
        <dbReference type="ARBA" id="ARBA00022741"/>
    </source>
</evidence>
<evidence type="ECO:0000256" key="6">
    <source>
        <dbReference type="ARBA" id="ARBA00022679"/>
    </source>
</evidence>
<evidence type="ECO:0000256" key="13">
    <source>
        <dbReference type="SAM" id="Phobius"/>
    </source>
</evidence>
<dbReference type="Proteomes" id="UP000245444">
    <property type="component" value="Chromosome"/>
</dbReference>
<evidence type="ECO:0000256" key="2">
    <source>
        <dbReference type="ARBA" id="ARBA00004236"/>
    </source>
</evidence>
<proteinExistence type="predicted"/>
<comment type="subcellular location">
    <subcellularLocation>
        <location evidence="2">Cell membrane</location>
    </subcellularLocation>
</comment>
<name>A0A2U8WVR4_9HYPH</name>
<keyword evidence="4" id="KW-1003">Cell membrane</keyword>
<dbReference type="CDD" id="cd00082">
    <property type="entry name" value="HisKA"/>
    <property type="match status" value="1"/>
</dbReference>
<feature type="transmembrane region" description="Helical" evidence="13">
    <location>
        <begin position="50"/>
        <end position="69"/>
    </location>
</feature>
<protein>
    <recommendedName>
        <fullName evidence="3">histidine kinase</fullName>
        <ecNumber evidence="3">2.7.13.3</ecNumber>
    </recommendedName>
</protein>
<dbReference type="Pfam" id="PF02518">
    <property type="entry name" value="HATPase_c"/>
    <property type="match status" value="1"/>
</dbReference>
<dbReference type="PANTHER" id="PTHR45453">
    <property type="entry name" value="PHOSPHATE REGULON SENSOR PROTEIN PHOR"/>
    <property type="match status" value="1"/>
</dbReference>
<dbReference type="InterPro" id="IPR036097">
    <property type="entry name" value="HisK_dim/P_sf"/>
</dbReference>
<evidence type="ECO:0000256" key="4">
    <source>
        <dbReference type="ARBA" id="ARBA00022475"/>
    </source>
</evidence>
<dbReference type="PRINTS" id="PR00344">
    <property type="entry name" value="BCTRLSENSOR"/>
</dbReference>
<evidence type="ECO:0000259" key="14">
    <source>
        <dbReference type="PROSITE" id="PS50109"/>
    </source>
</evidence>
<dbReference type="Gene3D" id="1.10.287.130">
    <property type="match status" value="1"/>
</dbReference>
<accession>A0A2U8WVR4</accession>
<keyword evidence="7" id="KW-0547">Nucleotide-binding</keyword>
<evidence type="ECO:0000256" key="8">
    <source>
        <dbReference type="ARBA" id="ARBA00022777"/>
    </source>
</evidence>
<dbReference type="InterPro" id="IPR003594">
    <property type="entry name" value="HATPase_dom"/>
</dbReference>
<dbReference type="SMART" id="SM00388">
    <property type="entry name" value="HisKA"/>
    <property type="match status" value="1"/>
</dbReference>
<dbReference type="Gene3D" id="3.30.450.20">
    <property type="entry name" value="PAS domain"/>
    <property type="match status" value="1"/>
</dbReference>
<dbReference type="InterPro" id="IPR005467">
    <property type="entry name" value="His_kinase_dom"/>
</dbReference>
<keyword evidence="10" id="KW-0902">Two-component regulatory system</keyword>
<dbReference type="SUPFAM" id="SSF55874">
    <property type="entry name" value="ATPase domain of HSP90 chaperone/DNA topoisomerase II/histidine kinase"/>
    <property type="match status" value="1"/>
</dbReference>
<dbReference type="InterPro" id="IPR036890">
    <property type="entry name" value="HATPase_C_sf"/>
</dbReference>
<evidence type="ECO:0000313" key="16">
    <source>
        <dbReference type="Proteomes" id="UP000245444"/>
    </source>
</evidence>
<dbReference type="InterPro" id="IPR003661">
    <property type="entry name" value="HisK_dim/P_dom"/>
</dbReference>
<dbReference type="GO" id="GO:0005524">
    <property type="term" value="F:ATP binding"/>
    <property type="evidence" value="ECO:0007669"/>
    <property type="project" value="UniProtKB-KW"/>
</dbReference>
<evidence type="ECO:0000256" key="3">
    <source>
        <dbReference type="ARBA" id="ARBA00012438"/>
    </source>
</evidence>
<keyword evidence="6" id="KW-0808">Transferase</keyword>
<evidence type="ECO:0000313" key="15">
    <source>
        <dbReference type="EMBL" id="AWN50159.1"/>
    </source>
</evidence>
<dbReference type="Pfam" id="PF00512">
    <property type="entry name" value="HisKA"/>
    <property type="match status" value="1"/>
</dbReference>
<keyword evidence="9" id="KW-0067">ATP-binding</keyword>
<dbReference type="KEGG" id="mtea:DK419_20920"/>
<dbReference type="SMART" id="SM00387">
    <property type="entry name" value="HATPase_c"/>
    <property type="match status" value="1"/>
</dbReference>
<dbReference type="GO" id="GO:0000155">
    <property type="term" value="F:phosphorelay sensor kinase activity"/>
    <property type="evidence" value="ECO:0007669"/>
    <property type="project" value="InterPro"/>
</dbReference>
<feature type="domain" description="Histidine kinase" evidence="14">
    <location>
        <begin position="233"/>
        <end position="457"/>
    </location>
</feature>
<keyword evidence="13" id="KW-1133">Transmembrane helix</keyword>
<dbReference type="EMBL" id="CP029553">
    <property type="protein sequence ID" value="AWN50159.1"/>
    <property type="molecule type" value="Genomic_DNA"/>
</dbReference>
<dbReference type="OrthoDB" id="9813151at2"/>
<dbReference type="InterPro" id="IPR050351">
    <property type="entry name" value="BphY/WalK/GraS-like"/>
</dbReference>
<sequence length="480" mass="51354">MPPRATKSPDAAERQDDRRDDRQEARTAEGAPPPPFLPSASGTLSAARRAAWRGALGAALVFLAGIAWLHGLDPGTGLVALLAVLVGGLAAAPRRGEPVPRSEASPGRGRHGLAEALLANIPDPVILIDRRSLVIETNAAARALLPSLRPRHPLSFALRDPDVLDGIETVLRTGEPLKTQYSPRVPTERTFEVQIGAMQGGEAGRAGPNVVLFLRDLTSAQRLETMRVDFVANASHELRTPLASLLGFIETLQGPARDDAKARERFLGIMRVQALRMTRLIDDLLSLSRIELRAHVPPTQAVEVAPLARQIVDALGVIARERGVAITLDAEPEPLRVLGDRDEILRVIENLVENAVKYGGDGGRVDVALSLLPAEEGRPPQVEIAVRDEGPGIAPEHLPRLTERFYRVDAASSRQQGGTGLGLAIVKHILNRHRGRLLVESAPGEGATFRALIPALIPAHGDSRNAASADQGQATSSRPT</sequence>
<dbReference type="AlphaFoldDB" id="A0A2U8WVR4"/>
<dbReference type="GO" id="GO:0004721">
    <property type="term" value="F:phosphoprotein phosphatase activity"/>
    <property type="evidence" value="ECO:0007669"/>
    <property type="project" value="TreeGrafter"/>
</dbReference>
<dbReference type="EC" id="2.7.13.3" evidence="3"/>
<dbReference type="FunFam" id="1.10.287.130:FF:000008">
    <property type="entry name" value="Two-component sensor histidine kinase"/>
    <property type="match status" value="1"/>
</dbReference>
<dbReference type="GO" id="GO:0005886">
    <property type="term" value="C:plasma membrane"/>
    <property type="evidence" value="ECO:0007669"/>
    <property type="project" value="UniProtKB-SubCell"/>
</dbReference>
<keyword evidence="13" id="KW-0812">Transmembrane</keyword>
<reference evidence="15 16" key="1">
    <citation type="submission" date="2018-05" db="EMBL/GenBank/DDBJ databases">
        <title>Complete Genome Sequence of Methylobacterium sp. 17Sr1-28.</title>
        <authorList>
            <person name="Srinivasan S."/>
        </authorList>
    </citation>
    <scope>NUCLEOTIDE SEQUENCE [LARGE SCALE GENOMIC DNA]</scope>
    <source>
        <strain evidence="15 16">17Sr1-28</strain>
    </source>
</reference>
<organism evidence="15 16">
    <name type="scientific">Methylobacterium terrae</name>
    <dbReference type="NCBI Taxonomy" id="2202827"/>
    <lineage>
        <taxon>Bacteria</taxon>
        <taxon>Pseudomonadati</taxon>
        <taxon>Pseudomonadota</taxon>
        <taxon>Alphaproteobacteria</taxon>
        <taxon>Hyphomicrobiales</taxon>
        <taxon>Methylobacteriaceae</taxon>
        <taxon>Methylobacterium</taxon>
    </lineage>
</organism>